<evidence type="ECO:0000313" key="4">
    <source>
        <dbReference type="EMBL" id="ADK81752.1"/>
    </source>
</evidence>
<dbReference type="PANTHER" id="PTHR42880:SF1">
    <property type="entry name" value="ISOPROPYLMALATE_HOMOCITRATE_CITRAMALATE SYNTHASE FAMILY PROTEIN"/>
    <property type="match status" value="1"/>
</dbReference>
<evidence type="ECO:0000313" key="5">
    <source>
        <dbReference type="Proteomes" id="UP000002318"/>
    </source>
</evidence>
<dbReference type="Pfam" id="PF00682">
    <property type="entry name" value="HMGL-like"/>
    <property type="match status" value="1"/>
</dbReference>
<evidence type="ECO:0000256" key="1">
    <source>
        <dbReference type="ARBA" id="ARBA00006154"/>
    </source>
</evidence>
<reference evidence="4 5" key="1">
    <citation type="journal article" date="2010" name="Stand. Genomic Sci.">
        <title>Complete genome sequence of Spirochaeta smaragdinae type strain (SEBR 4228).</title>
        <authorList>
            <person name="Mavromatis K."/>
            <person name="Yasawong M."/>
            <person name="Chertkov O."/>
            <person name="Lapidus A."/>
            <person name="Lucas S."/>
            <person name="Nolan M."/>
            <person name="Del Rio T.G."/>
            <person name="Tice H."/>
            <person name="Cheng J.F."/>
            <person name="Pitluck S."/>
            <person name="Liolios K."/>
            <person name="Ivanova N."/>
            <person name="Tapia R."/>
            <person name="Han C."/>
            <person name="Bruce D."/>
            <person name="Goodwin L."/>
            <person name="Pati A."/>
            <person name="Chen A."/>
            <person name="Palaniappan K."/>
            <person name="Land M."/>
            <person name="Hauser L."/>
            <person name="Chang Y.J."/>
            <person name="Jeffries C.D."/>
            <person name="Detter J.C."/>
            <person name="Rohde M."/>
            <person name="Brambilla E."/>
            <person name="Spring S."/>
            <person name="Goker M."/>
            <person name="Sikorski J."/>
            <person name="Woyke T."/>
            <person name="Bristow J."/>
            <person name="Eisen J.A."/>
            <person name="Markowitz V."/>
            <person name="Hugenholtz P."/>
            <person name="Klenk H.P."/>
            <person name="Kyrpides N.C."/>
        </authorList>
    </citation>
    <scope>NUCLEOTIDE SEQUENCE [LARGE SCALE GENOMIC DNA]</scope>
    <source>
        <strain evidence="5">DSM 11293 / JCM 15392 / SEBR 4228</strain>
    </source>
</reference>
<dbReference type="AlphaFoldDB" id="E1R4L1"/>
<comment type="similarity">
    <text evidence="1">Belongs to the alpha-IPM synthase/homocitrate synthase family.</text>
</comment>
<protein>
    <submittedName>
        <fullName evidence="4">Pyruvate carboxyltransferase</fullName>
    </submittedName>
</protein>
<dbReference type="RefSeq" id="WP_013255213.1">
    <property type="nucleotide sequence ID" value="NC_014364.1"/>
</dbReference>
<dbReference type="CDD" id="cd07947">
    <property type="entry name" value="DRE_TIM_Re_CS"/>
    <property type="match status" value="1"/>
</dbReference>
<gene>
    <name evidence="4" type="ordered locus">Spirs_2643</name>
</gene>
<dbReference type="InterPro" id="IPR000891">
    <property type="entry name" value="PYR_CT"/>
</dbReference>
<dbReference type="KEGG" id="ssm:Spirs_2643"/>
<dbReference type="SUPFAM" id="SSF103190">
    <property type="entry name" value="Sensory domain-like"/>
    <property type="match status" value="1"/>
</dbReference>
<dbReference type="HOGENOM" id="CLU_022158_5_0_12"/>
<name>E1R4L1_SEDSS</name>
<accession>E1R4L1</accession>
<keyword evidence="4" id="KW-0670">Pyruvate</keyword>
<proteinExistence type="inferred from homology"/>
<dbReference type="eggNOG" id="COG0119">
    <property type="taxonomic scope" value="Bacteria"/>
</dbReference>
<evidence type="ECO:0000256" key="2">
    <source>
        <dbReference type="ARBA" id="ARBA00022679"/>
    </source>
</evidence>
<dbReference type="GO" id="GO:0016740">
    <property type="term" value="F:transferase activity"/>
    <property type="evidence" value="ECO:0007669"/>
    <property type="project" value="UniProtKB-KW"/>
</dbReference>
<dbReference type="CDD" id="cd18773">
    <property type="entry name" value="PDC1_HK_sensor"/>
    <property type="match status" value="1"/>
</dbReference>
<dbReference type="InterPro" id="IPR013785">
    <property type="entry name" value="Aldolase_TIM"/>
</dbReference>
<keyword evidence="5" id="KW-1185">Reference proteome</keyword>
<dbReference type="PROSITE" id="PS50991">
    <property type="entry name" value="PYR_CT"/>
    <property type="match status" value="1"/>
</dbReference>
<dbReference type="SUPFAM" id="SSF51569">
    <property type="entry name" value="Aldolase"/>
    <property type="match status" value="1"/>
</dbReference>
<dbReference type="STRING" id="573413.Spirs_2643"/>
<dbReference type="OrthoDB" id="9804858at2"/>
<organism evidence="4 5">
    <name type="scientific">Sediminispirochaeta smaragdinae (strain DSM 11293 / JCM 15392 / SEBR 4228)</name>
    <name type="common">Spirochaeta smaragdinae</name>
    <dbReference type="NCBI Taxonomy" id="573413"/>
    <lineage>
        <taxon>Bacteria</taxon>
        <taxon>Pseudomonadati</taxon>
        <taxon>Spirochaetota</taxon>
        <taxon>Spirochaetia</taxon>
        <taxon>Spirochaetales</taxon>
        <taxon>Spirochaetaceae</taxon>
        <taxon>Sediminispirochaeta</taxon>
    </lineage>
</organism>
<dbReference type="PANTHER" id="PTHR42880">
    <property type="entry name" value="HOMOCITRATE SYNTHASE"/>
    <property type="match status" value="1"/>
</dbReference>
<dbReference type="EMBL" id="CP002116">
    <property type="protein sequence ID" value="ADK81752.1"/>
    <property type="molecule type" value="Genomic_DNA"/>
</dbReference>
<dbReference type="Proteomes" id="UP000002318">
    <property type="component" value="Chromosome"/>
</dbReference>
<sequence length="608" mass="69155">MELISSEKRSFPLVRRDLPELYRDQFPYTAVPRIRFDGVEVPINLPKEIWITDTTFRDGQQSRPPYTPKQIAHIYNLLHKLSGEKGLIRQTEFFIYSERDREALSLCQAQGYRFPEITSWIRADKKDFQLVRSLGLKETGILTSVSDYHIFLKLKSDRAKMADAYLGIVKECLAEGIIPRCHFEDVTRADVYGFCLPLAEKLLDLSQEAKVPVKIRLCDTMGYGVTYPGAVLPRSVPRLVHAFHSELGYPSELLEWHGHNDFHKVHINAASAWLYGCASNNTSILGYGERTGNPPLEAAVIEYMSLTGDDSIDTTVISEIADYFRSEIRADIPENYPFTGENFNTTRAGIHADGILKNPEIYNIFDTETLLGRPIRTMVTDKSGLAGIARWLNENVSLIKSGKCEKVTKRSPGIRHIALWVSTQYTHGRTTAISYDELMAQARRYLPGLFESELDKAKEEAKRIAMIIAEDVTHAPELETLNPAVMDGYLGKIVKREGSIQLLAVTNTDGFRISQIYSKHGEKSLFRNLLTKNFQEKEWFRQVLETGKPYISHLFFSLYTNRLILTAAFPIRDGKGNIRAVIDIDFMFEELMKLINKLPEGIVQDDAR</sequence>
<keyword evidence="2" id="KW-0808">Transferase</keyword>
<dbReference type="Gene3D" id="3.20.20.70">
    <property type="entry name" value="Aldolase class I"/>
    <property type="match status" value="1"/>
</dbReference>
<feature type="domain" description="Pyruvate carboxyltransferase" evidence="3">
    <location>
        <begin position="49"/>
        <end position="318"/>
    </location>
</feature>
<evidence type="ECO:0000259" key="3">
    <source>
        <dbReference type="PROSITE" id="PS50991"/>
    </source>
</evidence>
<dbReference type="InterPro" id="IPR029151">
    <property type="entry name" value="Sensor-like_sf"/>
</dbReference>
<dbReference type="Gene3D" id="3.30.450.20">
    <property type="entry name" value="PAS domain"/>
    <property type="match status" value="1"/>
</dbReference>